<sequence>MELPAIPRRQSLADQHARHRQRIIVHRLVIAVAGVVGARIHRRPQASAIGRHAFTALGFSGIRRHAALVDLHGRRRDAPGALRHAWALVDVKRGHRVRLMRRLGLRCLFGELGFRCHRTGCQHRGNHHCRTHLAQAVGHAFGACRQRRRKKIPVGAVHSHRPEVIGRRMSGCLAGVLTRKHTMSLCAWSNFTYIPESSLLSRPKFPPPRLPL</sequence>
<protein>
    <submittedName>
        <fullName evidence="1">Uncharacterized protein</fullName>
    </submittedName>
</protein>
<proteinExistence type="predicted"/>
<gene>
    <name evidence="1" type="ORF">SDC9_83355</name>
</gene>
<dbReference type="EMBL" id="VSSQ01007709">
    <property type="protein sequence ID" value="MPM36753.1"/>
    <property type="molecule type" value="Genomic_DNA"/>
</dbReference>
<organism evidence="1">
    <name type="scientific">bioreactor metagenome</name>
    <dbReference type="NCBI Taxonomy" id="1076179"/>
    <lineage>
        <taxon>unclassified sequences</taxon>
        <taxon>metagenomes</taxon>
        <taxon>ecological metagenomes</taxon>
    </lineage>
</organism>
<dbReference type="AlphaFoldDB" id="A0A644ZDH1"/>
<name>A0A644ZDH1_9ZZZZ</name>
<reference evidence="1" key="1">
    <citation type="submission" date="2019-08" db="EMBL/GenBank/DDBJ databases">
        <authorList>
            <person name="Kucharzyk K."/>
            <person name="Murdoch R.W."/>
            <person name="Higgins S."/>
            <person name="Loffler F."/>
        </authorList>
    </citation>
    <scope>NUCLEOTIDE SEQUENCE</scope>
</reference>
<comment type="caution">
    <text evidence="1">The sequence shown here is derived from an EMBL/GenBank/DDBJ whole genome shotgun (WGS) entry which is preliminary data.</text>
</comment>
<evidence type="ECO:0000313" key="1">
    <source>
        <dbReference type="EMBL" id="MPM36753.1"/>
    </source>
</evidence>
<accession>A0A644ZDH1</accession>